<evidence type="ECO:0000313" key="4">
    <source>
        <dbReference type="Proteomes" id="UP000000270"/>
    </source>
</evidence>
<dbReference type="KEGG" id="azc:AZC_1790"/>
<dbReference type="eggNOG" id="COG2055">
    <property type="taxonomic scope" value="Bacteria"/>
</dbReference>
<reference evidence="3 4" key="1">
    <citation type="journal article" date="2007" name="Appl. Environ. Microbiol.">
        <title>Rhizobial factors required for stem nodule maturation and maintenance in Sesbania rostrata-Azorhizobium caulinodans ORS571 symbiosis.</title>
        <authorList>
            <person name="Suzuki S."/>
            <person name="Aono T."/>
            <person name="Lee KB."/>
            <person name="Suzuki T."/>
            <person name="Liu CT."/>
            <person name="Miwa H."/>
            <person name="Wakao S."/>
            <person name="Iki T."/>
            <person name="Oyaizu H."/>
        </authorList>
    </citation>
    <scope>NUCLEOTIDE SEQUENCE [LARGE SCALE GENOMIC DNA]</scope>
    <source>
        <strain evidence="4">ATCC 43989 / DSM 5975 / JCM 20966 / LMG 6465 / NBRC 14845 / NCIMB 13405 / ORS 571</strain>
    </source>
</reference>
<dbReference type="PANTHER" id="PTHR11091">
    <property type="entry name" value="OXIDOREDUCTASE-RELATED"/>
    <property type="match status" value="1"/>
</dbReference>
<reference evidence="3 4" key="6">
    <citation type="journal article" date="2011" name="Appl. Environ. Microbiol.">
        <title>Involvement of the azorhizobial chromosome partition gene (parA) in the onset of bacteroid differentiation during Sesbania rostrata stem nodule development.</title>
        <authorList>
            <person name="Liu CT."/>
            <person name="Lee KB."/>
            <person name="Wang YS."/>
            <person name="Peng MH."/>
            <person name="Lee KT."/>
            <person name="Suzuki S."/>
            <person name="Suzuki T."/>
            <person name="Oyaizu H."/>
        </authorList>
    </citation>
    <scope>NUCLEOTIDE SEQUENCE [LARGE SCALE GENOMIC DNA]</scope>
    <source>
        <strain evidence="4">ATCC 43989 / DSM 5975 / JCM 20966 / LMG 6465 / NBRC 14845 / NCIMB 13405 / ORS 571</strain>
    </source>
</reference>
<dbReference type="STRING" id="438753.AZC_1790"/>
<accession>A8I4Z4</accession>
<reference evidence="3 4" key="5">
    <citation type="journal article" date="2010" name="Appl. Environ. Microbiol.">
        <title>phrR-like gene praR of Azorhizobium caulinodans ORS571 is essential for symbiosis with Sesbania rostrata and is involved in expression of reb genes.</title>
        <authorList>
            <person name="Akiba N."/>
            <person name="Aono T."/>
            <person name="Toyazaki H."/>
            <person name="Sato S."/>
            <person name="Oyaizu H."/>
        </authorList>
    </citation>
    <scope>NUCLEOTIDE SEQUENCE [LARGE SCALE GENOMIC DNA]</scope>
    <source>
        <strain evidence="4">ATCC 43989 / DSM 5975 / JCM 20966 / LMG 6465 / NBRC 14845 / NCIMB 13405 / ORS 571</strain>
    </source>
</reference>
<dbReference type="SUPFAM" id="SSF89733">
    <property type="entry name" value="L-sulfolactate dehydrogenase-like"/>
    <property type="match status" value="1"/>
</dbReference>
<dbReference type="SMR" id="A8I4Z4"/>
<reference evidence="3 4" key="4">
    <citation type="journal article" date="2009" name="Appl. Environ. Microbiol.">
        <title>Comparative genome-wide transcriptional profiling of Azorhizobium caulinodans ORS571 grown under free-living and symbiotic conditions.</title>
        <authorList>
            <person name="Tsukada S."/>
            <person name="Aono T."/>
            <person name="Akiba N."/>
            <person name="Lee KB."/>
            <person name="Liu CT."/>
            <person name="Toyazaki H."/>
            <person name="Oyaizu H."/>
        </authorList>
    </citation>
    <scope>NUCLEOTIDE SEQUENCE [LARGE SCALE GENOMIC DNA]</scope>
    <source>
        <strain evidence="4">ATCC 43989 / DSM 5975 / JCM 20966 / LMG 6465 / NBRC 14845 / NCIMB 13405 / ORS 571</strain>
    </source>
</reference>
<evidence type="ECO:0000256" key="2">
    <source>
        <dbReference type="ARBA" id="ARBA00023002"/>
    </source>
</evidence>
<sequence length="376" mass="39620">MPRIARGRSGTMAEPRSPIPVYAARYREADLSAFCEAALRAAGADAPTVDAATRAMMHASRLGVDSHGVRLLNHYVSALEGGRVARAPHLTYVRETGAVATLDAGAAHGALAAYTAMDRAMDLASGFGIGAVAIRNSSHFGPAGAFALAAAERGFVGLAFCNSDSFVRLHEGAERFHGTNPIAAAAPVRGARPWLFDMATSSVPFNRVLLYRSLDIPLPRDAASDAEGVDTQDANAVDMLAPLGGAFGFKGAGLAGLVEIFSALLSGALLSFDIAPMVGPDMATPRNIGAFVLAVRPSAFLEPEVYEEGMARYLRTLRRSRPTAGGEVLAPGDREWREADNRARMGIPVDPATAEAFAQLSLRYGLYLPETQSTAY</sequence>
<keyword evidence="2" id="KW-0560">Oxidoreductase</keyword>
<dbReference type="InterPro" id="IPR043143">
    <property type="entry name" value="Mal/L-sulf/L-lact_DH-like_NADP"/>
</dbReference>
<dbReference type="Proteomes" id="UP000000270">
    <property type="component" value="Chromosome"/>
</dbReference>
<reference evidence="3 4" key="3">
    <citation type="journal article" date="2008" name="BMC Genomics">
        <title>The genome of the versatile nitrogen fixer Azorhizobium caulinodans ORS571.</title>
        <authorList>
            <person name="Lee KB."/>
            <person name="Backer P.D."/>
            <person name="Aono T."/>
            <person name="Liu CT."/>
            <person name="Suzuki S."/>
            <person name="Suzuki T."/>
            <person name="Kaneko T."/>
            <person name="Yamada M."/>
            <person name="Tabata S."/>
            <person name="Kupfer D.M."/>
            <person name="Najar F.Z."/>
            <person name="Wiley G.B."/>
            <person name="Roe B."/>
            <person name="Binnewies T.T."/>
            <person name="Ussery D.W."/>
            <person name="D'Haeze W."/>
            <person name="Herder J.D."/>
            <person name="Gevers D."/>
            <person name="Vereecke D."/>
            <person name="Holsters M."/>
            <person name="Oyaizu H."/>
        </authorList>
    </citation>
    <scope>NUCLEOTIDE SEQUENCE [LARGE SCALE GENOMIC DNA]</scope>
    <source>
        <strain evidence="4">ATCC 43989 / DSM 5975 / JCM 20966 / LMG 6465 / NBRC 14845 / NCIMB 13405 / ORS 571</strain>
    </source>
</reference>
<dbReference type="InterPro" id="IPR043144">
    <property type="entry name" value="Mal/L-sulf/L-lact_DH-like_ah"/>
</dbReference>
<dbReference type="PANTHER" id="PTHR11091:SF0">
    <property type="entry name" value="MALATE DEHYDROGENASE"/>
    <property type="match status" value="1"/>
</dbReference>
<reference evidence="4" key="2">
    <citation type="submission" date="2007-04" db="EMBL/GenBank/DDBJ databases">
        <title>Complete genome sequence of the nitrogen-fixing bacterium Azorhizobium caulinodans ORS571.</title>
        <authorList>
            <person name="Lee K.B."/>
            <person name="Backer P.D."/>
            <person name="Aono T."/>
            <person name="Liu C.T."/>
            <person name="Suzuki S."/>
            <person name="Suzuki T."/>
            <person name="Kaneko T."/>
            <person name="Yamada M."/>
            <person name="Tabata S."/>
            <person name="Kupfer D.M."/>
            <person name="Najar F.Z."/>
            <person name="Wiley G.B."/>
            <person name="Roe B."/>
            <person name="Binnewies T."/>
            <person name="Ussery D."/>
            <person name="Vereecke D."/>
            <person name="Gevers D."/>
            <person name="Holsters M."/>
            <person name="Oyaizu H."/>
        </authorList>
    </citation>
    <scope>NUCLEOTIDE SEQUENCE [LARGE SCALE GENOMIC DNA]</scope>
    <source>
        <strain evidence="4">ATCC 43989 / DSM 5975 / JCM 20966 / LMG 6465 / NBRC 14845 / NCIMB 13405 / ORS 571</strain>
    </source>
</reference>
<dbReference type="Gene3D" id="3.30.1370.60">
    <property type="entry name" value="Hypothetical oxidoreductase yiak, domain 2"/>
    <property type="match status" value="1"/>
</dbReference>
<name>A8I4Z4_AZOC5</name>
<gene>
    <name evidence="3" type="ordered locus">AZC_1790</name>
</gene>
<keyword evidence="4" id="KW-1185">Reference proteome</keyword>
<evidence type="ECO:0000256" key="1">
    <source>
        <dbReference type="ARBA" id="ARBA00006056"/>
    </source>
</evidence>
<dbReference type="HOGENOM" id="CLU_040452_3_1_5"/>
<dbReference type="InterPro" id="IPR003767">
    <property type="entry name" value="Malate/L-lactate_DH-like"/>
</dbReference>
<dbReference type="GO" id="GO:0016491">
    <property type="term" value="F:oxidoreductase activity"/>
    <property type="evidence" value="ECO:0007669"/>
    <property type="project" value="UniProtKB-KW"/>
</dbReference>
<organism evidence="3 4">
    <name type="scientific">Azorhizobium caulinodans (strain ATCC 43989 / DSM 5975 / JCM 20966 / LMG 6465 / NBRC 14845 / NCIMB 13405 / ORS 571)</name>
    <dbReference type="NCBI Taxonomy" id="438753"/>
    <lineage>
        <taxon>Bacteria</taxon>
        <taxon>Pseudomonadati</taxon>
        <taxon>Pseudomonadota</taxon>
        <taxon>Alphaproteobacteria</taxon>
        <taxon>Hyphomicrobiales</taxon>
        <taxon>Xanthobacteraceae</taxon>
        <taxon>Azorhizobium</taxon>
    </lineage>
</organism>
<evidence type="ECO:0000313" key="3">
    <source>
        <dbReference type="EMBL" id="BAF87788.1"/>
    </source>
</evidence>
<dbReference type="InterPro" id="IPR036111">
    <property type="entry name" value="Mal/L-sulfo/L-lacto_DH-like_sf"/>
</dbReference>
<dbReference type="Gene3D" id="1.10.1530.10">
    <property type="match status" value="1"/>
</dbReference>
<protein>
    <submittedName>
        <fullName evidence="3">Malate dehydrogenase</fullName>
    </submittedName>
</protein>
<dbReference type="EMBL" id="AP009384">
    <property type="protein sequence ID" value="BAF87788.1"/>
    <property type="molecule type" value="Genomic_DNA"/>
</dbReference>
<dbReference type="AlphaFoldDB" id="A8I4Z4"/>
<comment type="similarity">
    <text evidence="1">Belongs to the LDH2/MDH2 oxidoreductase family.</text>
</comment>
<dbReference type="Pfam" id="PF02615">
    <property type="entry name" value="Ldh_2"/>
    <property type="match status" value="1"/>
</dbReference>
<proteinExistence type="inferred from homology"/>